<keyword evidence="2" id="KW-1185">Reference proteome</keyword>
<reference evidence="1 2" key="1">
    <citation type="submission" date="2016-02" db="EMBL/GenBank/DDBJ databases">
        <title>Genome analysis of coral dinoflagellate symbionts highlights evolutionary adaptations to a symbiotic lifestyle.</title>
        <authorList>
            <person name="Aranda M."/>
            <person name="Li Y."/>
            <person name="Liew Y.J."/>
            <person name="Baumgarten S."/>
            <person name="Simakov O."/>
            <person name="Wilson M."/>
            <person name="Piel J."/>
            <person name="Ashoor H."/>
            <person name="Bougouffa S."/>
            <person name="Bajic V.B."/>
            <person name="Ryu T."/>
            <person name="Ravasi T."/>
            <person name="Bayer T."/>
            <person name="Micklem G."/>
            <person name="Kim H."/>
            <person name="Bhak J."/>
            <person name="Lajeunesse T.C."/>
            <person name="Voolstra C.R."/>
        </authorList>
    </citation>
    <scope>NUCLEOTIDE SEQUENCE [LARGE SCALE GENOMIC DNA]</scope>
    <source>
        <strain evidence="1 2">CCMP2467</strain>
    </source>
</reference>
<gene>
    <name evidence="1" type="ORF">AK812_SmicGene30451</name>
</gene>
<organism evidence="1 2">
    <name type="scientific">Symbiodinium microadriaticum</name>
    <name type="common">Dinoflagellate</name>
    <name type="synonym">Zooxanthella microadriatica</name>
    <dbReference type="NCBI Taxonomy" id="2951"/>
    <lineage>
        <taxon>Eukaryota</taxon>
        <taxon>Sar</taxon>
        <taxon>Alveolata</taxon>
        <taxon>Dinophyceae</taxon>
        <taxon>Suessiales</taxon>
        <taxon>Symbiodiniaceae</taxon>
        <taxon>Symbiodinium</taxon>
    </lineage>
</organism>
<proteinExistence type="predicted"/>
<dbReference type="AlphaFoldDB" id="A0A1Q9CZA5"/>
<sequence length="403" mass="44140">MQAHPSSGRPGHLLPLSLVKGSYESVKSCRYRELVTACELDLFLRGQPSPGMRPNVPSLLSQCCASRIRTSYFRERTLLPSLSLSACALLRPQSGPQAGAWLTVRFRPKQLRRLLRLPLPVSARRCGPPGCGGEVDAFGDHALACTRTGLIARRAKIVERAWVRVTRDRMGKWSPDSGWRTQQHLTRSDDRRRLDLVVYGATCLGGALHVLRRHTRSAAHGAGLRVAERRKRAAYPEVNGGPQQLVVLGSEVGGPWNANAQLVRDLAVRWWTMLAVSEQQAVTSTALASTWPAQLTGKTWSNPLCCHFLALSRTGNQGNDTGGRFGTEAVQLLRLLARHRADSVPAHLRPAAITSWVARWSGLLAVAAQRAYAATLLELPPAAELGEGPMPDLHEVLADARWD</sequence>
<evidence type="ECO:0000313" key="2">
    <source>
        <dbReference type="Proteomes" id="UP000186817"/>
    </source>
</evidence>
<accession>A0A1Q9CZA5</accession>
<comment type="caution">
    <text evidence="1">The sequence shown here is derived from an EMBL/GenBank/DDBJ whole genome shotgun (WGS) entry which is preliminary data.</text>
</comment>
<evidence type="ECO:0000313" key="1">
    <source>
        <dbReference type="EMBL" id="OLP88255.1"/>
    </source>
</evidence>
<dbReference type="Proteomes" id="UP000186817">
    <property type="component" value="Unassembled WGS sequence"/>
</dbReference>
<dbReference type="EMBL" id="LSRX01000823">
    <property type="protein sequence ID" value="OLP88255.1"/>
    <property type="molecule type" value="Genomic_DNA"/>
</dbReference>
<protein>
    <submittedName>
        <fullName evidence="1">Uncharacterized protein</fullName>
    </submittedName>
</protein>
<name>A0A1Q9CZA5_SYMMI</name>